<comment type="catalytic activity">
    <reaction evidence="12 13">
        <text>a quinone + NADH + 5 H(+)(in) = a quinol + NAD(+) + 4 H(+)(out)</text>
        <dbReference type="Rhea" id="RHEA:57888"/>
        <dbReference type="ChEBI" id="CHEBI:15378"/>
        <dbReference type="ChEBI" id="CHEBI:24646"/>
        <dbReference type="ChEBI" id="CHEBI:57540"/>
        <dbReference type="ChEBI" id="CHEBI:57945"/>
        <dbReference type="ChEBI" id="CHEBI:132124"/>
    </reaction>
</comment>
<dbReference type="RefSeq" id="WP_012553306.1">
    <property type="nucleotide sequence ID" value="NZ_JABEQG010000006.1"/>
</dbReference>
<evidence type="ECO:0000256" key="1">
    <source>
        <dbReference type="ARBA" id="ARBA00004141"/>
    </source>
</evidence>
<keyword evidence="11 12" id="KW-0472">Membrane</keyword>
<keyword evidence="8 12" id="KW-1133">Transmembrane helix</keyword>
<dbReference type="InterPro" id="IPR038430">
    <property type="entry name" value="NDAH_ubi_oxred_su3_sf"/>
</dbReference>
<accession>A0A7W4I493</accession>
<keyword evidence="4 12" id="KW-1003">Cell membrane</keyword>
<dbReference type="EMBL" id="JABEQG010000006">
    <property type="protein sequence ID" value="MBB2155702.1"/>
    <property type="molecule type" value="Genomic_DNA"/>
</dbReference>
<evidence type="ECO:0000256" key="8">
    <source>
        <dbReference type="ARBA" id="ARBA00022989"/>
    </source>
</evidence>
<dbReference type="PANTHER" id="PTHR11058:SF21">
    <property type="entry name" value="NADH-QUINONE OXIDOREDUCTASE SUBUNIT A"/>
    <property type="match status" value="1"/>
</dbReference>
<proteinExistence type="inferred from homology"/>
<evidence type="ECO:0000256" key="5">
    <source>
        <dbReference type="ARBA" id="ARBA00022692"/>
    </source>
</evidence>
<dbReference type="GO" id="GO:0050136">
    <property type="term" value="F:NADH dehydrogenase (quinone) (non-electrogenic) activity"/>
    <property type="evidence" value="ECO:0007669"/>
    <property type="project" value="UniProtKB-UniRule"/>
</dbReference>
<dbReference type="InterPro" id="IPR023043">
    <property type="entry name" value="NAD(P)H_OxRDtase_bac/plastid"/>
</dbReference>
<reference evidence="14 15" key="1">
    <citation type="submission" date="2020-04" db="EMBL/GenBank/DDBJ databases">
        <title>Description of novel Gluconacetobacter.</title>
        <authorList>
            <person name="Sombolestani A."/>
        </authorList>
    </citation>
    <scope>NUCLEOTIDE SEQUENCE [LARGE SCALE GENOMIC DNA]</scope>
    <source>
        <strain evidence="14 15">LMG 7603</strain>
    </source>
</reference>
<feature type="transmembrane region" description="Helical" evidence="12">
    <location>
        <begin position="66"/>
        <end position="86"/>
    </location>
</feature>
<comment type="subcellular location">
    <subcellularLocation>
        <location evidence="12 13">Cell membrane</location>
        <topology evidence="12 13">Multi-pass membrane protein</topology>
    </subcellularLocation>
    <subcellularLocation>
        <location evidence="1">Membrane</location>
        <topology evidence="1">Multi-pass membrane protein</topology>
    </subcellularLocation>
</comment>
<evidence type="ECO:0000256" key="6">
    <source>
        <dbReference type="ARBA" id="ARBA00022719"/>
    </source>
</evidence>
<keyword evidence="10 12" id="KW-0830">Ubiquinone</keyword>
<comment type="subunit">
    <text evidence="12">NDH-1 is composed of 14 different subunits. Subunits NuoA, H, J, K, L, M, N constitute the membrane sector of the complex.</text>
</comment>
<sequence length="144" mass="15538">MSDFCTQHPLFSYAVAIVVLLAAMLGLGAVSGTRRVGAARGRSMDLPFESGVLPVGSAHLRIPVQYYLVAMLFVIFDVESVFLFSWAPVAVGAGWRGYGAVVVFVASLAAALAYVWRWGALDWGPVPRRRIDYRRAGDASCAGR</sequence>
<dbReference type="Gene3D" id="1.20.58.1610">
    <property type="entry name" value="NADH:ubiquinone/plastoquinone oxidoreductase, chain 3"/>
    <property type="match status" value="1"/>
</dbReference>
<comment type="function">
    <text evidence="12">NDH-1 shuttles electrons from NADH, via FMN and iron-sulfur (Fe-S) centers, to quinones in the respiratory chain. The immediate electron acceptor for the enzyme in this species is believed to be ubiquinone. Couples the redox reaction to proton translocation (for every two electrons transferred, four hydrogen ions are translocated across the cytoplasmic membrane), and thus conserves the redox energy in a proton gradient.</text>
</comment>
<gene>
    <name evidence="14" type="primary">ndhC</name>
    <name evidence="12" type="synonym">nuoA</name>
    <name evidence="14" type="ORF">HLH33_05165</name>
</gene>
<evidence type="ECO:0000256" key="3">
    <source>
        <dbReference type="ARBA" id="ARBA00022448"/>
    </source>
</evidence>
<dbReference type="GO" id="GO:0030964">
    <property type="term" value="C:NADH dehydrogenase complex"/>
    <property type="evidence" value="ECO:0007669"/>
    <property type="project" value="TreeGrafter"/>
</dbReference>
<evidence type="ECO:0000256" key="13">
    <source>
        <dbReference type="RuleBase" id="RU003639"/>
    </source>
</evidence>
<dbReference type="AlphaFoldDB" id="A0A7W4I493"/>
<dbReference type="GO" id="GO:0005886">
    <property type="term" value="C:plasma membrane"/>
    <property type="evidence" value="ECO:0007669"/>
    <property type="project" value="UniProtKB-SubCell"/>
</dbReference>
<keyword evidence="7 12" id="KW-1278">Translocase</keyword>
<evidence type="ECO:0000256" key="11">
    <source>
        <dbReference type="ARBA" id="ARBA00023136"/>
    </source>
</evidence>
<dbReference type="Pfam" id="PF00507">
    <property type="entry name" value="Oxidored_q4"/>
    <property type="match status" value="1"/>
</dbReference>
<dbReference type="InterPro" id="IPR000440">
    <property type="entry name" value="NADH_UbQ/plastoQ_OxRdtase_su3"/>
</dbReference>
<feature type="transmembrane region" description="Helical" evidence="12">
    <location>
        <begin position="12"/>
        <end position="32"/>
    </location>
</feature>
<keyword evidence="9 12" id="KW-0520">NAD</keyword>
<protein>
    <recommendedName>
        <fullName evidence="12">NADH-quinone oxidoreductase subunit A</fullName>
        <ecNumber evidence="12">7.1.1.-</ecNumber>
    </recommendedName>
    <alternativeName>
        <fullName evidence="12">NADH dehydrogenase I subunit A</fullName>
    </alternativeName>
    <alternativeName>
        <fullName evidence="12">NDH-1 subunit A</fullName>
    </alternativeName>
    <alternativeName>
        <fullName evidence="12">NUO1</fullName>
    </alternativeName>
</protein>
<evidence type="ECO:0000256" key="7">
    <source>
        <dbReference type="ARBA" id="ARBA00022967"/>
    </source>
</evidence>
<evidence type="ECO:0000313" key="15">
    <source>
        <dbReference type="Proteomes" id="UP000550787"/>
    </source>
</evidence>
<evidence type="ECO:0000256" key="12">
    <source>
        <dbReference type="HAMAP-Rule" id="MF_01394"/>
    </source>
</evidence>
<organism evidence="14 15">
    <name type="scientific">Gluconacetobacter diazotrophicus</name>
    <name type="common">Acetobacter diazotrophicus</name>
    <dbReference type="NCBI Taxonomy" id="33996"/>
    <lineage>
        <taxon>Bacteria</taxon>
        <taxon>Pseudomonadati</taxon>
        <taxon>Pseudomonadota</taxon>
        <taxon>Alphaproteobacteria</taxon>
        <taxon>Acetobacterales</taxon>
        <taxon>Acetobacteraceae</taxon>
        <taxon>Gluconacetobacter</taxon>
    </lineage>
</organism>
<evidence type="ECO:0000256" key="2">
    <source>
        <dbReference type="ARBA" id="ARBA00008472"/>
    </source>
</evidence>
<dbReference type="Proteomes" id="UP000550787">
    <property type="component" value="Unassembled WGS sequence"/>
</dbReference>
<dbReference type="GO" id="GO:0048038">
    <property type="term" value="F:quinone binding"/>
    <property type="evidence" value="ECO:0007669"/>
    <property type="project" value="UniProtKB-KW"/>
</dbReference>
<dbReference type="EC" id="7.1.1.-" evidence="12"/>
<evidence type="ECO:0000256" key="4">
    <source>
        <dbReference type="ARBA" id="ARBA00022475"/>
    </source>
</evidence>
<name>A0A7W4I493_GLUDI</name>
<comment type="similarity">
    <text evidence="2 12 13">Belongs to the complex I subunit 3 family.</text>
</comment>
<evidence type="ECO:0000256" key="10">
    <source>
        <dbReference type="ARBA" id="ARBA00023075"/>
    </source>
</evidence>
<dbReference type="GO" id="GO:0008137">
    <property type="term" value="F:NADH dehydrogenase (ubiquinone) activity"/>
    <property type="evidence" value="ECO:0007669"/>
    <property type="project" value="InterPro"/>
</dbReference>
<dbReference type="HAMAP" id="MF_01394">
    <property type="entry name" value="NDH1_NuoA"/>
    <property type="match status" value="1"/>
</dbReference>
<feature type="transmembrane region" description="Helical" evidence="12">
    <location>
        <begin position="98"/>
        <end position="120"/>
    </location>
</feature>
<dbReference type="PANTHER" id="PTHR11058">
    <property type="entry name" value="NADH-UBIQUINONE OXIDOREDUCTASE CHAIN 3"/>
    <property type="match status" value="1"/>
</dbReference>
<evidence type="ECO:0000256" key="9">
    <source>
        <dbReference type="ARBA" id="ARBA00023027"/>
    </source>
</evidence>
<evidence type="ECO:0000313" key="14">
    <source>
        <dbReference type="EMBL" id="MBB2155702.1"/>
    </source>
</evidence>
<keyword evidence="5 12" id="KW-0812">Transmembrane</keyword>
<keyword evidence="3 12" id="KW-0813">Transport</keyword>
<keyword evidence="6 12" id="KW-0874">Quinone</keyword>
<comment type="caution">
    <text evidence="14">The sequence shown here is derived from an EMBL/GenBank/DDBJ whole genome shotgun (WGS) entry which is preliminary data.</text>
</comment>